<evidence type="ECO:0000256" key="5">
    <source>
        <dbReference type="SAM" id="MobiDB-lite"/>
    </source>
</evidence>
<dbReference type="Pfam" id="PF00324">
    <property type="entry name" value="AA_permease"/>
    <property type="match status" value="1"/>
</dbReference>
<protein>
    <submittedName>
        <fullName evidence="9">Amino acid transporter</fullName>
    </submittedName>
</protein>
<dbReference type="InterPro" id="IPR004841">
    <property type="entry name" value="AA-permease/SLC12A_dom"/>
</dbReference>
<feature type="transmembrane region" description="Helical" evidence="6">
    <location>
        <begin position="445"/>
        <end position="465"/>
    </location>
</feature>
<feature type="transmembrane region" description="Helical" evidence="6">
    <location>
        <begin position="384"/>
        <end position="402"/>
    </location>
</feature>
<proteinExistence type="predicted"/>
<feature type="domain" description="Amino acid permease/ SLC12A" evidence="7">
    <location>
        <begin position="37"/>
        <end position="501"/>
    </location>
</feature>
<keyword evidence="10" id="KW-1185">Reference proteome</keyword>
<dbReference type="AlphaFoldDB" id="A0A1H8VJX5"/>
<feature type="region of interest" description="Disordered" evidence="5">
    <location>
        <begin position="1"/>
        <end position="25"/>
    </location>
</feature>
<feature type="compositionally biased region" description="Basic and acidic residues" evidence="5">
    <location>
        <begin position="1"/>
        <end position="11"/>
    </location>
</feature>
<dbReference type="EMBL" id="FODV01000017">
    <property type="protein sequence ID" value="SEP15527.1"/>
    <property type="molecule type" value="Genomic_DNA"/>
</dbReference>
<evidence type="ECO:0000256" key="3">
    <source>
        <dbReference type="ARBA" id="ARBA00022989"/>
    </source>
</evidence>
<dbReference type="CDD" id="cd00293">
    <property type="entry name" value="USP-like"/>
    <property type="match status" value="2"/>
</dbReference>
<feature type="transmembrane region" description="Helical" evidence="6">
    <location>
        <begin position="268"/>
        <end position="291"/>
    </location>
</feature>
<sequence length="815" mass="88160">MDDESPDRVTQETEGDATQEESGDVETELSRDMSLFDITFIGVGAMIGAGVFALTGFAAGLAGPALILAFALNGFVALFTAVSYAELGAAFPEAGGGYLWVKEALVDPNGFYAGWMSWFAHAVACSLYAVTFGVFFTEFLVYGGVLAEGFQLLGFVGRGLLDKILAVLMISLFAYINYRGAEETGKAGVIVTFIKVAILGVFVAFGILATIQTPNWPAKFLDSPRFAPSGIVGIIGAMGFTYIAFEGYEIIVQSGEEVVDPGENVPKAVFYSLAIVVPIYVLVAFAAIGGIETIPELAERAGIPAGAPTWQLLGNLGELSIIEAAGQFVPYGVPLLLVAGLTATMSALNATVYSSSRVSFAMGRDRALPELFSEVHSEKRTPHWAIFLSALLIALMAVVLPIESVAASADIMFILLFVQVNWTVIKMRKTHPDLPRTYEVPYMPWPPLIGIVLQFMLTPFLLSALGMEIGVGPDSHGFIALVTTAIWMGLGLLLYSGYSQRKEEEKIEEETPTVTTEQAPAEERRKRDQRILVPVANPATVEQLMRTALDLAEERDAEIEVVSVATVPQQTPLSEGRQFVDEERTVIDQAIDFADEERPGVPVSGKIRIGHDVSQAILNTIEQDDIDLVLMGWRSRPRRRDFILGSNVDEVVTKARCELLVERVGPAADSESIGSVDSILVPTAGGPHAEFAAEIARAVARRNDAHIKVIYVRSTESDRDDDAQSILDSTVAELESIEATTEIIDGTDIADAIVEESTDHDLTIIGASREGLLQQVVFGAIPEEVGRRARSTVIMAKRDLGIASRVTRWFKSRRS</sequence>
<name>A0A1H8VJX5_9EURY</name>
<dbReference type="GO" id="GO:0016020">
    <property type="term" value="C:membrane"/>
    <property type="evidence" value="ECO:0007669"/>
    <property type="project" value="UniProtKB-SubCell"/>
</dbReference>
<feature type="transmembrane region" description="Helical" evidence="6">
    <location>
        <begin position="38"/>
        <end position="59"/>
    </location>
</feature>
<evidence type="ECO:0000313" key="9">
    <source>
        <dbReference type="EMBL" id="SEP15527.1"/>
    </source>
</evidence>
<dbReference type="PANTHER" id="PTHR42770:SF11">
    <property type="entry name" value="INNER MEMBRANE TRANSPORT PROTEIN YBAT"/>
    <property type="match status" value="1"/>
</dbReference>
<keyword evidence="3 6" id="KW-1133">Transmembrane helix</keyword>
<accession>A0A1H8VJX5</accession>
<feature type="transmembrane region" description="Helical" evidence="6">
    <location>
        <begin position="188"/>
        <end position="209"/>
    </location>
</feature>
<dbReference type="InterPro" id="IPR050367">
    <property type="entry name" value="APC_superfamily"/>
</dbReference>
<feature type="transmembrane region" description="Helical" evidence="6">
    <location>
        <begin position="155"/>
        <end position="176"/>
    </location>
</feature>
<dbReference type="Proteomes" id="UP000199126">
    <property type="component" value="Unassembled WGS sequence"/>
</dbReference>
<evidence type="ECO:0000259" key="8">
    <source>
        <dbReference type="Pfam" id="PF00582"/>
    </source>
</evidence>
<feature type="transmembrane region" description="Helical" evidence="6">
    <location>
        <begin position="66"/>
        <end position="85"/>
    </location>
</feature>
<evidence type="ECO:0000256" key="2">
    <source>
        <dbReference type="ARBA" id="ARBA00022692"/>
    </source>
</evidence>
<feature type="transmembrane region" description="Helical" evidence="6">
    <location>
        <begin position="118"/>
        <end position="143"/>
    </location>
</feature>
<keyword evidence="4 6" id="KW-0472">Membrane</keyword>
<feature type="domain" description="UspA" evidence="8">
    <location>
        <begin position="529"/>
        <end position="661"/>
    </location>
</feature>
<dbReference type="Pfam" id="PF00582">
    <property type="entry name" value="Usp"/>
    <property type="match status" value="2"/>
</dbReference>
<dbReference type="Gene3D" id="1.20.1740.10">
    <property type="entry name" value="Amino acid/polyamine transporter I"/>
    <property type="match status" value="1"/>
</dbReference>
<feature type="compositionally biased region" description="Acidic residues" evidence="5">
    <location>
        <begin position="13"/>
        <end position="25"/>
    </location>
</feature>
<feature type="transmembrane region" description="Helical" evidence="6">
    <location>
        <begin position="230"/>
        <end position="248"/>
    </location>
</feature>
<evidence type="ECO:0000313" key="10">
    <source>
        <dbReference type="Proteomes" id="UP000199126"/>
    </source>
</evidence>
<organism evidence="9 10">
    <name type="scientific">Halogranum amylolyticum</name>
    <dbReference type="NCBI Taxonomy" id="660520"/>
    <lineage>
        <taxon>Archaea</taxon>
        <taxon>Methanobacteriati</taxon>
        <taxon>Methanobacteriota</taxon>
        <taxon>Stenosarchaea group</taxon>
        <taxon>Halobacteria</taxon>
        <taxon>Halobacteriales</taxon>
        <taxon>Haloferacaceae</taxon>
    </lineage>
</organism>
<feature type="region of interest" description="Disordered" evidence="5">
    <location>
        <begin position="504"/>
        <end position="526"/>
    </location>
</feature>
<evidence type="ECO:0000259" key="7">
    <source>
        <dbReference type="Pfam" id="PF00324"/>
    </source>
</evidence>
<feature type="transmembrane region" description="Helical" evidence="6">
    <location>
        <begin position="477"/>
        <end position="498"/>
    </location>
</feature>
<dbReference type="SUPFAM" id="SSF52402">
    <property type="entry name" value="Adenine nucleotide alpha hydrolases-like"/>
    <property type="match status" value="2"/>
</dbReference>
<dbReference type="RefSeq" id="WP_394327977.1">
    <property type="nucleotide sequence ID" value="NZ_FODV01000017.1"/>
</dbReference>
<evidence type="ECO:0000256" key="1">
    <source>
        <dbReference type="ARBA" id="ARBA00004141"/>
    </source>
</evidence>
<dbReference type="Gene3D" id="3.40.50.620">
    <property type="entry name" value="HUPs"/>
    <property type="match status" value="1"/>
</dbReference>
<keyword evidence="2 6" id="KW-0812">Transmembrane</keyword>
<gene>
    <name evidence="9" type="ORF">SAMN04487948_11737</name>
</gene>
<dbReference type="InterPro" id="IPR006016">
    <property type="entry name" value="UspA"/>
</dbReference>
<evidence type="ECO:0000256" key="4">
    <source>
        <dbReference type="ARBA" id="ARBA00023136"/>
    </source>
</evidence>
<dbReference type="GO" id="GO:0055085">
    <property type="term" value="P:transmembrane transport"/>
    <property type="evidence" value="ECO:0007669"/>
    <property type="project" value="InterPro"/>
</dbReference>
<reference evidence="10" key="1">
    <citation type="submission" date="2016-10" db="EMBL/GenBank/DDBJ databases">
        <authorList>
            <person name="Varghese N."/>
            <person name="Submissions S."/>
        </authorList>
    </citation>
    <scope>NUCLEOTIDE SEQUENCE [LARGE SCALE GENOMIC DNA]</scope>
    <source>
        <strain evidence="10">CGMCC 1.10121</strain>
    </source>
</reference>
<dbReference type="Gene3D" id="3.40.50.12370">
    <property type="match status" value="1"/>
</dbReference>
<dbReference type="PANTHER" id="PTHR42770">
    <property type="entry name" value="AMINO ACID TRANSPORTER-RELATED"/>
    <property type="match status" value="1"/>
</dbReference>
<feature type="domain" description="UspA" evidence="8">
    <location>
        <begin position="677"/>
        <end position="796"/>
    </location>
</feature>
<comment type="subcellular location">
    <subcellularLocation>
        <location evidence="1">Membrane</location>
        <topology evidence="1">Multi-pass membrane protein</topology>
    </subcellularLocation>
</comment>
<feature type="transmembrane region" description="Helical" evidence="6">
    <location>
        <begin position="408"/>
        <end position="425"/>
    </location>
</feature>
<dbReference type="InterPro" id="IPR014729">
    <property type="entry name" value="Rossmann-like_a/b/a_fold"/>
</dbReference>
<evidence type="ECO:0000256" key="6">
    <source>
        <dbReference type="SAM" id="Phobius"/>
    </source>
</evidence>